<gene>
    <name evidence="3" type="ORF">BCR42DRAFT_370492</name>
</gene>
<feature type="region of interest" description="Disordered" evidence="1">
    <location>
        <begin position="107"/>
        <end position="163"/>
    </location>
</feature>
<dbReference type="PANTHER" id="PTHR43591:SF24">
    <property type="entry name" value="2-METHOXY-6-POLYPRENYL-1,4-BENZOQUINOL METHYLASE, MITOCHONDRIAL"/>
    <property type="match status" value="1"/>
</dbReference>
<feature type="compositionally biased region" description="Basic and acidic residues" evidence="1">
    <location>
        <begin position="332"/>
        <end position="345"/>
    </location>
</feature>
<dbReference type="Proteomes" id="UP000193560">
    <property type="component" value="Unassembled WGS sequence"/>
</dbReference>
<keyword evidence="4" id="KW-1185">Reference proteome</keyword>
<reference evidence="3 4" key="1">
    <citation type="submission" date="2016-07" db="EMBL/GenBank/DDBJ databases">
        <title>Pervasive Adenine N6-methylation of Active Genes in Fungi.</title>
        <authorList>
            <consortium name="DOE Joint Genome Institute"/>
            <person name="Mondo S.J."/>
            <person name="Dannebaum R.O."/>
            <person name="Kuo R.C."/>
            <person name="Labutti K."/>
            <person name="Haridas S."/>
            <person name="Kuo A."/>
            <person name="Salamov A."/>
            <person name="Ahrendt S.R."/>
            <person name="Lipzen A."/>
            <person name="Sullivan W."/>
            <person name="Andreopoulos W.B."/>
            <person name="Clum A."/>
            <person name="Lindquist E."/>
            <person name="Daum C."/>
            <person name="Ramamoorthy G.K."/>
            <person name="Gryganskyi A."/>
            <person name="Culley D."/>
            <person name="Magnuson J.K."/>
            <person name="James T.Y."/>
            <person name="O'Malley M.A."/>
            <person name="Stajich J.E."/>
            <person name="Spatafora J.W."/>
            <person name="Visel A."/>
            <person name="Grigoriev I.V."/>
        </authorList>
    </citation>
    <scope>NUCLEOTIDE SEQUENCE [LARGE SCALE GENOMIC DNA]</scope>
    <source>
        <strain evidence="3 4">NRRL 1336</strain>
    </source>
</reference>
<dbReference type="CDD" id="cd02440">
    <property type="entry name" value="AdoMet_MTases"/>
    <property type="match status" value="1"/>
</dbReference>
<dbReference type="STRING" id="90262.A0A1X2IQT4"/>
<dbReference type="InterPro" id="IPR029063">
    <property type="entry name" value="SAM-dependent_MTases_sf"/>
</dbReference>
<proteinExistence type="predicted"/>
<dbReference type="PANTHER" id="PTHR43591">
    <property type="entry name" value="METHYLTRANSFERASE"/>
    <property type="match status" value="1"/>
</dbReference>
<feature type="compositionally biased region" description="Low complexity" evidence="1">
    <location>
        <begin position="135"/>
        <end position="156"/>
    </location>
</feature>
<dbReference type="OrthoDB" id="2013972at2759"/>
<evidence type="ECO:0000313" key="4">
    <source>
        <dbReference type="Proteomes" id="UP000193560"/>
    </source>
</evidence>
<dbReference type="Gene3D" id="3.40.50.150">
    <property type="entry name" value="Vaccinia Virus protein VP39"/>
    <property type="match status" value="1"/>
</dbReference>
<dbReference type="InterPro" id="IPR041698">
    <property type="entry name" value="Methyltransf_25"/>
</dbReference>
<keyword evidence="3" id="KW-0808">Transferase</keyword>
<dbReference type="SUPFAM" id="SSF53335">
    <property type="entry name" value="S-adenosyl-L-methionine-dependent methyltransferases"/>
    <property type="match status" value="1"/>
</dbReference>
<keyword evidence="3" id="KW-0489">Methyltransferase</keyword>
<feature type="region of interest" description="Disordered" evidence="1">
    <location>
        <begin position="22"/>
        <end position="54"/>
    </location>
</feature>
<name>A0A1X2IQT4_9FUNG</name>
<sequence>MNVNRIKPAYDSSTITTTTATTTTKHDQSYTNSGGGFRSLPPILSSGNGMAGGNQRRKISKRKVYDPAQWPCALLQDTIEQDRLVAQHYLLRTVFGSDHHAPVQSLLSQQLQQRHHHHHHHSVFGSGGEGVANMSSPTTSASSSLCSTHDNNNNNNGGSQSDHGPVVLDVGCGLGQWSMEMATTYPNSTFIGLDILPTFPKDIKPRNCYFLQVNVKRLPLPFADQSVDFIYQRDLNWGLGQDDWYPLIKEYLRILKPGGWIELVEADLETKSSLEKECAMNDKLLEGFSRRRQDPFVARRLPTMLAIHGFRRVESHFQSLPLGWKHNNPTYDADHHQHVTNDSHDNSSTPGRQVQAIASQYLFYLRSLGPWLRLVMGLSQSKYIDYVDQLPLEWEQAQTYVNWHCATAQKPYE</sequence>
<organism evidence="3 4">
    <name type="scientific">Absidia repens</name>
    <dbReference type="NCBI Taxonomy" id="90262"/>
    <lineage>
        <taxon>Eukaryota</taxon>
        <taxon>Fungi</taxon>
        <taxon>Fungi incertae sedis</taxon>
        <taxon>Mucoromycota</taxon>
        <taxon>Mucoromycotina</taxon>
        <taxon>Mucoromycetes</taxon>
        <taxon>Mucorales</taxon>
        <taxon>Cunninghamellaceae</taxon>
        <taxon>Absidia</taxon>
    </lineage>
</organism>
<comment type="caution">
    <text evidence="3">The sequence shown here is derived from an EMBL/GenBank/DDBJ whole genome shotgun (WGS) entry which is preliminary data.</text>
</comment>
<dbReference type="AlphaFoldDB" id="A0A1X2IQT4"/>
<evidence type="ECO:0000259" key="2">
    <source>
        <dbReference type="Pfam" id="PF13649"/>
    </source>
</evidence>
<dbReference type="EMBL" id="MCGE01000006">
    <property type="protein sequence ID" value="ORZ20640.1"/>
    <property type="molecule type" value="Genomic_DNA"/>
</dbReference>
<dbReference type="GO" id="GO:0032259">
    <property type="term" value="P:methylation"/>
    <property type="evidence" value="ECO:0007669"/>
    <property type="project" value="UniProtKB-KW"/>
</dbReference>
<dbReference type="GO" id="GO:0008168">
    <property type="term" value="F:methyltransferase activity"/>
    <property type="evidence" value="ECO:0007669"/>
    <property type="project" value="UniProtKB-KW"/>
</dbReference>
<protein>
    <submittedName>
        <fullName evidence="3">S-adenosyl-L-methionine-dependent methyltransferase</fullName>
    </submittedName>
</protein>
<feature type="region of interest" description="Disordered" evidence="1">
    <location>
        <begin position="331"/>
        <end position="351"/>
    </location>
</feature>
<accession>A0A1X2IQT4</accession>
<evidence type="ECO:0000256" key="1">
    <source>
        <dbReference type="SAM" id="MobiDB-lite"/>
    </source>
</evidence>
<feature type="compositionally biased region" description="Basic residues" evidence="1">
    <location>
        <begin position="113"/>
        <end position="122"/>
    </location>
</feature>
<evidence type="ECO:0000313" key="3">
    <source>
        <dbReference type="EMBL" id="ORZ20640.1"/>
    </source>
</evidence>
<feature type="domain" description="Methyltransferase" evidence="2">
    <location>
        <begin position="167"/>
        <end position="259"/>
    </location>
</feature>
<dbReference type="Pfam" id="PF13649">
    <property type="entry name" value="Methyltransf_25"/>
    <property type="match status" value="1"/>
</dbReference>